<dbReference type="Ensembl" id="ENSHCOT00000002137.1">
    <property type="protein sequence ID" value="ENSHCOP00000007344.1"/>
    <property type="gene ID" value="ENSHCOG00000009345.1"/>
</dbReference>
<sequence>MQCCVQACFLLLFSFVQKHSLLHFCILSVSWSKLCSSCHRQHIILHTDAHNNVQSQGEWKENSNGMHEADFQYCMAPEKSTHFTTSRLLADRD</sequence>
<accession>A0A3Q3DAQ6</accession>
<keyword evidence="1" id="KW-0732">Signal</keyword>
<dbReference type="Proteomes" id="UP000264820">
    <property type="component" value="Unplaced"/>
</dbReference>
<reference evidence="2" key="1">
    <citation type="submission" date="2025-08" db="UniProtKB">
        <authorList>
            <consortium name="Ensembl"/>
        </authorList>
    </citation>
    <scope>IDENTIFICATION</scope>
</reference>
<evidence type="ECO:0000313" key="3">
    <source>
        <dbReference type="Proteomes" id="UP000264820"/>
    </source>
</evidence>
<organism evidence="2 3">
    <name type="scientific">Hippocampus comes</name>
    <name type="common">Tiger tail seahorse</name>
    <dbReference type="NCBI Taxonomy" id="109280"/>
    <lineage>
        <taxon>Eukaryota</taxon>
        <taxon>Metazoa</taxon>
        <taxon>Chordata</taxon>
        <taxon>Craniata</taxon>
        <taxon>Vertebrata</taxon>
        <taxon>Euteleostomi</taxon>
        <taxon>Actinopterygii</taxon>
        <taxon>Neopterygii</taxon>
        <taxon>Teleostei</taxon>
        <taxon>Neoteleostei</taxon>
        <taxon>Acanthomorphata</taxon>
        <taxon>Syngnathiaria</taxon>
        <taxon>Syngnathiformes</taxon>
        <taxon>Syngnathoidei</taxon>
        <taxon>Syngnathidae</taxon>
        <taxon>Hippocampus</taxon>
    </lineage>
</organism>
<feature type="signal peptide" evidence="1">
    <location>
        <begin position="1"/>
        <end position="18"/>
    </location>
</feature>
<evidence type="ECO:0000256" key="1">
    <source>
        <dbReference type="SAM" id="SignalP"/>
    </source>
</evidence>
<evidence type="ECO:0008006" key="4">
    <source>
        <dbReference type="Google" id="ProtNLM"/>
    </source>
</evidence>
<dbReference type="AlphaFoldDB" id="A0A3Q3DAQ6"/>
<name>A0A3Q3DAQ6_HIPCM</name>
<keyword evidence="3" id="KW-1185">Reference proteome</keyword>
<feature type="chain" id="PRO_5018707499" description="Secreted protein" evidence="1">
    <location>
        <begin position="19"/>
        <end position="93"/>
    </location>
</feature>
<protein>
    <recommendedName>
        <fullName evidence="4">Secreted protein</fullName>
    </recommendedName>
</protein>
<reference evidence="2" key="2">
    <citation type="submission" date="2025-09" db="UniProtKB">
        <authorList>
            <consortium name="Ensembl"/>
        </authorList>
    </citation>
    <scope>IDENTIFICATION</scope>
</reference>
<evidence type="ECO:0000313" key="2">
    <source>
        <dbReference type="Ensembl" id="ENSHCOP00000007344.1"/>
    </source>
</evidence>
<proteinExistence type="predicted"/>